<dbReference type="KEGG" id="crx:CRECT_0868"/>
<reference evidence="1 2" key="1">
    <citation type="submission" date="2016-07" db="EMBL/GenBank/DDBJ databases">
        <title>Comparative genomics of the Campylobacter concisus group.</title>
        <authorList>
            <person name="Miller W.G."/>
            <person name="Yee E."/>
            <person name="Chapman M.H."/>
            <person name="Huynh S."/>
            <person name="Bono J.L."/>
            <person name="On S.L.W."/>
            <person name="StLeger J."/>
            <person name="Foster G."/>
            <person name="Parker C.T."/>
        </authorList>
    </citation>
    <scope>NUCLEOTIDE SEQUENCE [LARGE SCALE GENOMIC DNA]</scope>
    <source>
        <strain evidence="1 2">ATCC 33238</strain>
    </source>
</reference>
<dbReference type="EMBL" id="CP012543">
    <property type="protein sequence ID" value="QCD46546.1"/>
    <property type="molecule type" value="Genomic_DNA"/>
</dbReference>
<dbReference type="AlphaFoldDB" id="A0A6G5QM41"/>
<dbReference type="Proteomes" id="UP000502377">
    <property type="component" value="Chromosome"/>
</dbReference>
<evidence type="ECO:0000313" key="1">
    <source>
        <dbReference type="EMBL" id="QCD46546.1"/>
    </source>
</evidence>
<dbReference type="InterPro" id="IPR025455">
    <property type="entry name" value="DUF4276"/>
</dbReference>
<accession>A0A6G5QM41</accession>
<dbReference type="RefSeq" id="WP_002945145.1">
    <property type="nucleotide sequence ID" value="NZ_CP012543.1"/>
</dbReference>
<dbReference type="Pfam" id="PF14103">
    <property type="entry name" value="DUF4276"/>
    <property type="match status" value="1"/>
</dbReference>
<name>A0A6G5QM41_CAMRE</name>
<protein>
    <submittedName>
        <fullName evidence="1">Putative DUF4276 domain protein</fullName>
    </submittedName>
</protein>
<organism evidence="1 2">
    <name type="scientific">Campylobacter rectus</name>
    <name type="common">Wolinella recta</name>
    <dbReference type="NCBI Taxonomy" id="203"/>
    <lineage>
        <taxon>Bacteria</taxon>
        <taxon>Pseudomonadati</taxon>
        <taxon>Campylobacterota</taxon>
        <taxon>Epsilonproteobacteria</taxon>
        <taxon>Campylobacterales</taxon>
        <taxon>Campylobacteraceae</taxon>
        <taxon>Campylobacter</taxon>
    </lineage>
</organism>
<evidence type="ECO:0000313" key="2">
    <source>
        <dbReference type="Proteomes" id="UP000502377"/>
    </source>
</evidence>
<proteinExistence type="predicted"/>
<sequence length="196" mass="22660">MKTTIYIEGGRKRQLNIELRAGFRQLFEKMRIKPSKIVACGTRGEAFKDFCLGLKTKSENESVILLIDSEGLITVDSKVEHIRQNDKWSGIKDMMEDKIFFMVVMMESWFLSDTQALKNFFGSKFDETKLPKQSDFERIDKDALNEGLRKSTQKTTKGSYDKGKHSFKILALLDGDKVAKHGKYAREFFDYLKNNC</sequence>
<gene>
    <name evidence="1" type="ORF">CRECT_0868</name>
</gene>